<gene>
    <name evidence="1" type="ORF">SDC9_194503</name>
</gene>
<comment type="caution">
    <text evidence="1">The sequence shown here is derived from an EMBL/GenBank/DDBJ whole genome shotgun (WGS) entry which is preliminary data.</text>
</comment>
<dbReference type="EMBL" id="VSSQ01107952">
    <property type="protein sequence ID" value="MPN46904.1"/>
    <property type="molecule type" value="Genomic_DNA"/>
</dbReference>
<organism evidence="1">
    <name type="scientific">bioreactor metagenome</name>
    <dbReference type="NCBI Taxonomy" id="1076179"/>
    <lineage>
        <taxon>unclassified sequences</taxon>
        <taxon>metagenomes</taxon>
        <taxon>ecological metagenomes</taxon>
    </lineage>
</organism>
<evidence type="ECO:0000313" key="1">
    <source>
        <dbReference type="EMBL" id="MPN46904.1"/>
    </source>
</evidence>
<protein>
    <submittedName>
        <fullName evidence="1">Uncharacterized protein</fullName>
    </submittedName>
</protein>
<accession>A0A645IF17</accession>
<name>A0A645IF17_9ZZZZ</name>
<sequence>MKVYEETLKGPRNHRASLPVKLRRKLYQSVDENLDLNMDDWNHLGTSRF</sequence>
<proteinExistence type="predicted"/>
<dbReference type="AlphaFoldDB" id="A0A645IF17"/>
<reference evidence="1" key="1">
    <citation type="submission" date="2019-08" db="EMBL/GenBank/DDBJ databases">
        <authorList>
            <person name="Kucharzyk K."/>
            <person name="Murdoch R.W."/>
            <person name="Higgins S."/>
            <person name="Loffler F."/>
        </authorList>
    </citation>
    <scope>NUCLEOTIDE SEQUENCE</scope>
</reference>